<dbReference type="AlphaFoldDB" id="A0A256ADI4"/>
<protein>
    <recommendedName>
        <fullName evidence="3">Lipoprotein</fullName>
    </recommendedName>
</protein>
<reference evidence="1 2" key="1">
    <citation type="submission" date="2017-07" db="EMBL/GenBank/DDBJ databases">
        <title>Flavobacterium cyanobacteriorum sp. nov., isolated from cyanobacterial aggregates in a eutrophic lake.</title>
        <authorList>
            <person name="Cai H."/>
        </authorList>
    </citation>
    <scope>NUCLEOTIDE SEQUENCE [LARGE SCALE GENOMIC DNA]</scope>
    <source>
        <strain evidence="1 2">TH167</strain>
    </source>
</reference>
<sequence length="150" mass="17442">MKQLLFLLSTLGLISCQTPYQRQKFSYRNADVSLWLNTFKAEAFYSCLKESYPNKDSVFGQIEKSDLLNLFEGIGTKDIDYARSLGKKIAVEMPKPFIKIDADEEYLRTKNFISYNCLNYYASRELDSIAKAAYKEFKNSSLLEIKRKRP</sequence>
<evidence type="ECO:0008006" key="3">
    <source>
        <dbReference type="Google" id="ProtNLM"/>
    </source>
</evidence>
<keyword evidence="2" id="KW-1185">Reference proteome</keyword>
<dbReference type="RefSeq" id="WP_094484781.1">
    <property type="nucleotide sequence ID" value="NZ_NOXX01000020.1"/>
</dbReference>
<dbReference type="Proteomes" id="UP000216035">
    <property type="component" value="Unassembled WGS sequence"/>
</dbReference>
<proteinExistence type="predicted"/>
<dbReference type="EMBL" id="NOXX01000020">
    <property type="protein sequence ID" value="OYQ51766.1"/>
    <property type="molecule type" value="Genomic_DNA"/>
</dbReference>
<evidence type="ECO:0000313" key="1">
    <source>
        <dbReference type="EMBL" id="OYQ51766.1"/>
    </source>
</evidence>
<comment type="caution">
    <text evidence="1">The sequence shown here is derived from an EMBL/GenBank/DDBJ whole genome shotgun (WGS) entry which is preliminary data.</text>
</comment>
<accession>A0A256ADI4</accession>
<dbReference type="OrthoDB" id="1369745at2"/>
<gene>
    <name evidence="1" type="ORF">CHX27_00185</name>
</gene>
<dbReference type="PROSITE" id="PS51257">
    <property type="entry name" value="PROKAR_LIPOPROTEIN"/>
    <property type="match status" value="1"/>
</dbReference>
<organism evidence="1 2">
    <name type="scientific">Flavobacterium aurantiibacter</name>
    <dbReference type="NCBI Taxonomy" id="2023067"/>
    <lineage>
        <taxon>Bacteria</taxon>
        <taxon>Pseudomonadati</taxon>
        <taxon>Bacteroidota</taxon>
        <taxon>Flavobacteriia</taxon>
        <taxon>Flavobacteriales</taxon>
        <taxon>Flavobacteriaceae</taxon>
        <taxon>Flavobacterium</taxon>
    </lineage>
</organism>
<evidence type="ECO:0000313" key="2">
    <source>
        <dbReference type="Proteomes" id="UP000216035"/>
    </source>
</evidence>
<name>A0A256ADI4_9FLAO</name>